<feature type="compositionally biased region" description="Polar residues" evidence="6">
    <location>
        <begin position="927"/>
        <end position="944"/>
    </location>
</feature>
<feature type="compositionally biased region" description="Basic and acidic residues" evidence="6">
    <location>
        <begin position="735"/>
        <end position="744"/>
    </location>
</feature>
<dbReference type="Gene3D" id="3.30.40.10">
    <property type="entry name" value="Zinc/RING finger domain, C3HC4 (zinc finger)"/>
    <property type="match status" value="1"/>
</dbReference>
<dbReference type="GO" id="GO:0016491">
    <property type="term" value="F:oxidoreductase activity"/>
    <property type="evidence" value="ECO:0007669"/>
    <property type="project" value="InterPro"/>
</dbReference>
<keyword evidence="2 4" id="KW-0863">Zinc-finger</keyword>
<proteinExistence type="predicted"/>
<protein>
    <recommendedName>
        <fullName evidence="7">PHD-type domain-containing protein</fullName>
    </recommendedName>
</protein>
<keyword evidence="1" id="KW-0479">Metal-binding</keyword>
<gene>
    <name evidence="8" type="ORF">C922_03154</name>
</gene>
<dbReference type="SUPFAM" id="SSF51905">
    <property type="entry name" value="FAD/NAD(P)-binding domain"/>
    <property type="match status" value="2"/>
</dbReference>
<accession>W7A4C5</accession>
<reference evidence="8 9" key="1">
    <citation type="submission" date="2013-02" db="EMBL/GenBank/DDBJ databases">
        <title>The Genome Sequence of Plasmodium inui San Antonio 1.</title>
        <authorList>
            <consortium name="The Broad Institute Genome Sequencing Platform"/>
            <consortium name="The Broad Institute Genome Sequencing Center for Infectious Disease"/>
            <person name="Neafsey D."/>
            <person name="Cheeseman I."/>
            <person name="Volkman S."/>
            <person name="Adams J."/>
            <person name="Walker B."/>
            <person name="Young S.K."/>
            <person name="Zeng Q."/>
            <person name="Gargeya S."/>
            <person name="Fitzgerald M."/>
            <person name="Haas B."/>
            <person name="Abouelleil A."/>
            <person name="Alvarado L."/>
            <person name="Arachchi H.M."/>
            <person name="Berlin A.M."/>
            <person name="Chapman S.B."/>
            <person name="Dewar J."/>
            <person name="Goldberg J."/>
            <person name="Griggs A."/>
            <person name="Gujja S."/>
            <person name="Hansen M."/>
            <person name="Howarth C."/>
            <person name="Imamovic A."/>
            <person name="Larimer J."/>
            <person name="McCowan C."/>
            <person name="Murphy C."/>
            <person name="Neiman D."/>
            <person name="Pearson M."/>
            <person name="Priest M."/>
            <person name="Roberts A."/>
            <person name="Saif S."/>
            <person name="Shea T."/>
            <person name="Sisk P."/>
            <person name="Sykes S."/>
            <person name="Wortman J."/>
            <person name="Nusbaum C."/>
            <person name="Birren B."/>
        </authorList>
    </citation>
    <scope>NUCLEOTIDE SEQUENCE [LARGE SCALE GENOMIC DNA]</scope>
    <source>
        <strain evidence="8 9">San Antonio 1</strain>
    </source>
</reference>
<dbReference type="InterPro" id="IPR050281">
    <property type="entry name" value="Flavin_monoamine_oxidase"/>
</dbReference>
<feature type="compositionally biased region" description="Basic residues" evidence="6">
    <location>
        <begin position="967"/>
        <end position="986"/>
    </location>
</feature>
<dbReference type="Pfam" id="PF13450">
    <property type="entry name" value="NAD_binding_8"/>
    <property type="match status" value="1"/>
</dbReference>
<dbReference type="Gene3D" id="3.90.660.10">
    <property type="match status" value="1"/>
</dbReference>
<dbReference type="SUPFAM" id="SSF57903">
    <property type="entry name" value="FYVE/PHD zinc finger"/>
    <property type="match status" value="1"/>
</dbReference>
<dbReference type="InterPro" id="IPR011011">
    <property type="entry name" value="Znf_FYVE_PHD"/>
</dbReference>
<feature type="region of interest" description="Disordered" evidence="6">
    <location>
        <begin position="401"/>
        <end position="424"/>
    </location>
</feature>
<feature type="compositionally biased region" description="Basic residues" evidence="6">
    <location>
        <begin position="68"/>
        <end position="79"/>
    </location>
</feature>
<dbReference type="PROSITE" id="PS01359">
    <property type="entry name" value="ZF_PHD_1"/>
    <property type="match status" value="1"/>
</dbReference>
<dbReference type="RefSeq" id="XP_008816968.1">
    <property type="nucleotide sequence ID" value="XM_008818746.1"/>
</dbReference>
<dbReference type="PROSITE" id="PS50016">
    <property type="entry name" value="ZF_PHD_2"/>
    <property type="match status" value="1"/>
</dbReference>
<dbReference type="InterPro" id="IPR019786">
    <property type="entry name" value="Zinc_finger_PHD-type_CS"/>
</dbReference>
<feature type="domain" description="PHD-type" evidence="7">
    <location>
        <begin position="2475"/>
        <end position="2527"/>
    </location>
</feature>
<dbReference type="InterPro" id="IPR001965">
    <property type="entry name" value="Znf_PHD"/>
</dbReference>
<dbReference type="Pfam" id="PF01593">
    <property type="entry name" value="Amino_oxidase"/>
    <property type="match status" value="1"/>
</dbReference>
<dbReference type="InterPro" id="IPR002937">
    <property type="entry name" value="Amino_oxidase"/>
</dbReference>
<evidence type="ECO:0000256" key="2">
    <source>
        <dbReference type="ARBA" id="ARBA00022771"/>
    </source>
</evidence>
<evidence type="ECO:0000256" key="6">
    <source>
        <dbReference type="SAM" id="MobiDB-lite"/>
    </source>
</evidence>
<dbReference type="Gene3D" id="3.50.50.60">
    <property type="entry name" value="FAD/NAD(P)-binding domain"/>
    <property type="match status" value="1"/>
</dbReference>
<feature type="compositionally biased region" description="Basic and acidic residues" evidence="6">
    <location>
        <begin position="673"/>
        <end position="683"/>
    </location>
</feature>
<feature type="compositionally biased region" description="Basic residues" evidence="6">
    <location>
        <begin position="808"/>
        <end position="818"/>
    </location>
</feature>
<feature type="region of interest" description="Disordered" evidence="6">
    <location>
        <begin position="2344"/>
        <end position="2363"/>
    </location>
</feature>
<feature type="region of interest" description="Disordered" evidence="6">
    <location>
        <begin position="2057"/>
        <end position="2082"/>
    </location>
</feature>
<evidence type="ECO:0000313" key="9">
    <source>
        <dbReference type="Proteomes" id="UP000030640"/>
    </source>
</evidence>
<dbReference type="SUPFAM" id="SSF54373">
    <property type="entry name" value="FAD-linked reductases, C-terminal domain"/>
    <property type="match status" value="1"/>
</dbReference>
<evidence type="ECO:0000256" key="3">
    <source>
        <dbReference type="ARBA" id="ARBA00022833"/>
    </source>
</evidence>
<dbReference type="Proteomes" id="UP000030640">
    <property type="component" value="Unassembled WGS sequence"/>
</dbReference>
<evidence type="ECO:0000256" key="1">
    <source>
        <dbReference type="ARBA" id="ARBA00022723"/>
    </source>
</evidence>
<dbReference type="SMART" id="SM00249">
    <property type="entry name" value="PHD"/>
    <property type="match status" value="1"/>
</dbReference>
<feature type="region of interest" description="Disordered" evidence="6">
    <location>
        <begin position="1351"/>
        <end position="1370"/>
    </location>
</feature>
<dbReference type="GeneID" id="20038428"/>
<feature type="compositionally biased region" description="Basic and acidic residues" evidence="6">
    <location>
        <begin position="51"/>
        <end position="60"/>
    </location>
</feature>
<evidence type="ECO:0000259" key="7">
    <source>
        <dbReference type="PROSITE" id="PS50016"/>
    </source>
</evidence>
<evidence type="ECO:0000256" key="4">
    <source>
        <dbReference type="PROSITE-ProRule" id="PRU00146"/>
    </source>
</evidence>
<feature type="compositionally biased region" description="Basic and acidic residues" evidence="6">
    <location>
        <begin position="80"/>
        <end position="96"/>
    </location>
</feature>
<feature type="region of interest" description="Disordered" evidence="6">
    <location>
        <begin position="33"/>
        <end position="111"/>
    </location>
</feature>
<dbReference type="PANTHER" id="PTHR10742">
    <property type="entry name" value="FLAVIN MONOAMINE OXIDASE"/>
    <property type="match status" value="1"/>
</dbReference>
<keyword evidence="3" id="KW-0862">Zinc</keyword>
<evidence type="ECO:0000313" key="8">
    <source>
        <dbReference type="EMBL" id="EUD66520.1"/>
    </source>
</evidence>
<feature type="compositionally biased region" description="Basic and acidic residues" evidence="6">
    <location>
        <begin position="401"/>
        <end position="416"/>
    </location>
</feature>
<dbReference type="GO" id="GO:0008270">
    <property type="term" value="F:zinc ion binding"/>
    <property type="evidence" value="ECO:0007669"/>
    <property type="project" value="UniProtKB-KW"/>
</dbReference>
<feature type="region of interest" description="Disordered" evidence="6">
    <location>
        <begin position="619"/>
        <end position="700"/>
    </location>
</feature>
<keyword evidence="5" id="KW-0175">Coiled coil</keyword>
<dbReference type="InterPro" id="IPR019787">
    <property type="entry name" value="Znf_PHD-finger"/>
</dbReference>
<feature type="region of interest" description="Disordered" evidence="6">
    <location>
        <begin position="733"/>
        <end position="758"/>
    </location>
</feature>
<dbReference type="OrthoDB" id="406280at2759"/>
<feature type="region of interest" description="Disordered" evidence="6">
    <location>
        <begin position="927"/>
        <end position="1002"/>
    </location>
</feature>
<feature type="coiled-coil region" evidence="5">
    <location>
        <begin position="290"/>
        <end position="346"/>
    </location>
</feature>
<feature type="compositionally biased region" description="Basic residues" evidence="6">
    <location>
        <begin position="33"/>
        <end position="42"/>
    </location>
</feature>
<dbReference type="PANTHER" id="PTHR10742:SF415">
    <property type="entry name" value="CHROMOSOME UNDETERMINED SCAFFOLD_56, WHOLE GENOME SHOTGUN SEQUENCE"/>
    <property type="match status" value="1"/>
</dbReference>
<dbReference type="EMBL" id="KI965471">
    <property type="protein sequence ID" value="EUD66520.1"/>
    <property type="molecule type" value="Genomic_DNA"/>
</dbReference>
<feature type="compositionally biased region" description="Basic and acidic residues" evidence="6">
    <location>
        <begin position="988"/>
        <end position="997"/>
    </location>
</feature>
<dbReference type="InterPro" id="IPR036188">
    <property type="entry name" value="FAD/NAD-bd_sf"/>
</dbReference>
<feature type="compositionally biased region" description="Basic and acidic residues" evidence="6">
    <location>
        <begin position="2057"/>
        <end position="2073"/>
    </location>
</feature>
<sequence length="2583" mass="296811">MASIRKESRVEMDLLQRYERLQVIRRRQVLRWHQQVRRRRQWKNGDDEEREMQKDGKEMTPPDEVAWGRRKYQRNRRQARKEGEKKETEEPQEMRHPQSPSQTLWENGKTKGKEYHPWENIRKEKETHLYDEVNGRKRKKMGSINHPWERRHSNGNRVVVGRTVITSAMSYNTSMNKWGAPHMQKQTSGEGAIHGGMSISREQTKCREVTAEHEKTQEQGTEFYLHRNNLQRERIQIDQWSDLWMNVGVNVTKFTRRDHLQSMREKAAMMLERGVEKDKDEKSYYSSDTGKEVEARKEEISKEIDNEQKKMQQDRRTMEAKMLSRINRRKQIIEKLKMKHKRAKQNYYDISKRREEAFVRRSRKAHLWMHQCFKSMVRGYIPWQYDLWGQDILALYEAQKRDEQKGPKQTERKKEGEDTDGAQNKMSNKMITQGECVQDMIDEEEGIRDASARVTPGGGGALKGKLLRDGTIKGRQMRHAIVKGNSLRYSPVGGFLNYHTPAREKPLHDAAVQSKSIGDAAVQGKWLYGEPLRGTPSSDTPVLGMHMARAATLGEHSDHKATRQELSNDKGIQHKVTEKSASLKKALKHIAPMDTVSLGTDSLHISLKASSLRDASVKAPSVKLSSASIPPPRSSYFETPSLITSPSDFASPNGVASHGARLEEKPSGPADTIGEKKYIEKGESGSPESGQLQEKGEVVSSVHVEEAVERAADIVGDGAAEGDASLLGDFSSQQDYEREKDHSCGRSQGGSVIPIPNNVIADEKKASAVVSSKHAAKSCTKKNVDGGDGGDRDNDDGRDGDDGDDRKSHGRRAKNKERKKISLFGQVKPVDIIKRGVDGYPILRNEQNLFVDVLIIGSGISGLAASYYLNKCSADILVIEGRNRIGGRAYSTILPQRVINNNLLPETMVDLGANYLHCCDNADVPRQSNVNSDQGGTTQEGNNFTKEETLSIESGLSMDTDKGNDRKSKKGRKKKYYKRSNKRMKFKVPPDEKKEQSDFVSPSEIDKMEKRLSNNVDLFKQQYSQLIANFGKIPLHGRANQQSRDHIGERYSPQQSGNRVAWIGGHRQGEDNDVQHSYSDGNYFQARKHKKEEKEKIRKNILFMVKYNIDNICHLYSYIYKQRGWKKTEKDLLSFLKDMDENICLHTYLSDSCVSSDGCSSSSSSPFFFSSSPRGDTQRPFVNGPQSFCKSENKKLKILSVNKDTRRRRAYDKSVTQLATKLKPKISLVCGKDNWESTFYAYWYNNENGKKIKSFKIYRMNLLCDKIRVRAARKIKTSLFVNHNGGDITVDNYPSFVNLPGGGSHHFGKDKEYHLVSVQGPKGTHDGDEADGKKKLPQLQQSCEPYTVAKQNTPETSIKKHPLSTPPAQEQRVKRIKVTGDSQSKKKITCTTDGMLNYDKDAVIYENYYDYGEEYYRIVRKRTEALVHSPKKDINKTVLFKEDSQRRSMWDLLIECTEEILNEMDIHQDNFSLEEWKILMVMLQSRYGYGSDLRETSITMCRLPSSSYMDIDVCPKYGTDEHISKNLKYYDKIRKCEQMPHVTSFKDTTSADQLVLDGWKWLINFLSEDIQNRILLNTVAEVVHIKEERTFWGSHSKFVNHPADQEGDNLFINTPGKFPPGGVPEAATSTRNAPQCVRDSSGNYLYGDAHSEGAAQEGKKGMHFSNHTLPTAHFKRSHETIRGGETHQDFELLRNCCHPGENKENYNVMVQCKSYDTSKKQINKHFHGTSDLTNCNYANVNIFAKYVIVALPLGCLTNNDRKKKKKKSYLQFEPQLHSLKIKALNNYRMGNHNKIILRFYPFDFSWPFDSLQLNCIDQKFQFLNLHAYGKIGCILVHCFPPWSCTYGYIKKEHFIVNECLHTLHKMFENTGKKLPMLVDYLITKWQDDNFSFGSYAYPYVNCTDNDLIYLRAPHPIDNPKVVFCGEYLSKSYFQCVDGAYDTGIRAAEDIAHIGLKLRSSHTKCYNTDVFFFPKDTCPFINIPLPKIRDNLLGFYITDGSDEALTDYESSSEDDDVANISNIPLSLLKEEHDFLSYSLNEVHKFFDHLKGDAICTSDDEKQRGESATEKHSTAEEGGIALEQTDTDILQKKMDSSPPGEGGFADELTRKSLPSVGVNIPKDLPLKWLVSWEANFTPGNHLTSSRLPHAHLLYTHGRSEHSTFLSNYDEFSLYVDKYIIKMNDVIFHNYNQTELNSIKEKIISPVFLKSKFMLSRYLSSVLTKYHHFRHFIQRELFAKIEAAKDVLMDHFEWSNLPSADLAFPFLKEKITDHRNAQMSEEKKWESVKSCISPEQTSSWTSCNYKPPIGGANDEIFPHAISPYTGGGTPIGPDRLNGLCQKEEKMTQGHEIDEKNMNSSEKKREKEDAHKQLATMRKEKINHMYAQNRKISEVNIYLKYFLSQKFTSDKSIEENITHINKYQKIKLNCTGFLFFFCYLLKYIIKETKYDTHHDFIDSSVIIQLLCDYIYHLIFYKHDLLCYKCVNGGELIMCDFFGCTHGWHSYCLSSKDPAEERKLDRKWICPSCLSTKFSQIFKRGFYNQNEIIQNYWNRRVYIYKIKFFLSRTRRIRRRLDLLEVELSKRIN</sequence>
<dbReference type="VEuPathDB" id="PlasmoDB:C922_03154"/>
<dbReference type="InterPro" id="IPR013083">
    <property type="entry name" value="Znf_RING/FYVE/PHD"/>
</dbReference>
<evidence type="ECO:0000256" key="5">
    <source>
        <dbReference type="SAM" id="Coils"/>
    </source>
</evidence>
<name>W7A4C5_9APIC</name>
<feature type="region of interest" description="Disordered" evidence="6">
    <location>
        <begin position="777"/>
        <end position="818"/>
    </location>
</feature>
<keyword evidence="9" id="KW-1185">Reference proteome</keyword>
<organism evidence="8 9">
    <name type="scientific">Plasmodium inui San Antonio 1</name>
    <dbReference type="NCBI Taxonomy" id="1237626"/>
    <lineage>
        <taxon>Eukaryota</taxon>
        <taxon>Sar</taxon>
        <taxon>Alveolata</taxon>
        <taxon>Apicomplexa</taxon>
        <taxon>Aconoidasida</taxon>
        <taxon>Haemosporida</taxon>
        <taxon>Plasmodiidae</taxon>
        <taxon>Plasmodium</taxon>
        <taxon>Plasmodium (Plasmodium)</taxon>
    </lineage>
</organism>
<feature type="compositionally biased region" description="Polar residues" evidence="6">
    <location>
        <begin position="636"/>
        <end position="650"/>
    </location>
</feature>
<feature type="compositionally biased region" description="Basic and acidic residues" evidence="6">
    <location>
        <begin position="782"/>
        <end position="797"/>
    </location>
</feature>